<dbReference type="Proteomes" id="UP000823775">
    <property type="component" value="Unassembled WGS sequence"/>
</dbReference>
<evidence type="ECO:0000313" key="3">
    <source>
        <dbReference type="Proteomes" id="UP000823775"/>
    </source>
</evidence>
<accession>A0ABS8Y4W2</accession>
<dbReference type="EMBL" id="JACEIK010016506">
    <property type="protein sequence ID" value="MCE5165668.1"/>
    <property type="molecule type" value="Genomic_DNA"/>
</dbReference>
<gene>
    <name evidence="2" type="ORF">HAX54_011442</name>
</gene>
<keyword evidence="3" id="KW-1185">Reference proteome</keyword>
<reference evidence="2 3" key="1">
    <citation type="journal article" date="2021" name="BMC Genomics">
        <title>Datura genome reveals duplications of psychoactive alkaloid biosynthetic genes and high mutation rate following tissue culture.</title>
        <authorList>
            <person name="Rajewski A."/>
            <person name="Carter-House D."/>
            <person name="Stajich J."/>
            <person name="Litt A."/>
        </authorList>
    </citation>
    <scope>NUCLEOTIDE SEQUENCE [LARGE SCALE GENOMIC DNA]</scope>
    <source>
        <strain evidence="2">AR-01</strain>
    </source>
</reference>
<feature type="transmembrane region" description="Helical" evidence="1">
    <location>
        <begin position="20"/>
        <end position="44"/>
    </location>
</feature>
<evidence type="ECO:0000256" key="1">
    <source>
        <dbReference type="SAM" id="Phobius"/>
    </source>
</evidence>
<keyword evidence="1" id="KW-1133">Transmembrane helix</keyword>
<proteinExistence type="predicted"/>
<protein>
    <submittedName>
        <fullName evidence="2">Uncharacterized protein</fullName>
    </submittedName>
</protein>
<evidence type="ECO:0000313" key="2">
    <source>
        <dbReference type="EMBL" id="MCE5165668.1"/>
    </source>
</evidence>
<keyword evidence="1" id="KW-0472">Membrane</keyword>
<organism evidence="2 3">
    <name type="scientific">Datura stramonium</name>
    <name type="common">Jimsonweed</name>
    <name type="synonym">Common thornapple</name>
    <dbReference type="NCBI Taxonomy" id="4076"/>
    <lineage>
        <taxon>Eukaryota</taxon>
        <taxon>Viridiplantae</taxon>
        <taxon>Streptophyta</taxon>
        <taxon>Embryophyta</taxon>
        <taxon>Tracheophyta</taxon>
        <taxon>Spermatophyta</taxon>
        <taxon>Magnoliopsida</taxon>
        <taxon>eudicotyledons</taxon>
        <taxon>Gunneridae</taxon>
        <taxon>Pentapetalae</taxon>
        <taxon>asterids</taxon>
        <taxon>lamiids</taxon>
        <taxon>Solanales</taxon>
        <taxon>Solanaceae</taxon>
        <taxon>Solanoideae</taxon>
        <taxon>Datureae</taxon>
        <taxon>Datura</taxon>
    </lineage>
</organism>
<comment type="caution">
    <text evidence="2">The sequence shown here is derived from an EMBL/GenBank/DDBJ whole genome shotgun (WGS) entry which is preliminary data.</text>
</comment>
<name>A0ABS8Y4W2_DATST</name>
<sequence length="99" mass="11145">MRAPPNKVSLNFLSKTDTISYLVISFPLIAMAPHLACMVVEHIFENLVLSKVRVPMGVLPARLSAYFGIVGSHCVPLAQEWHCYAGFQIRFHYLHMCLS</sequence>
<keyword evidence="1" id="KW-0812">Transmembrane</keyword>